<keyword evidence="4 8" id="KW-0547">Nucleotide-binding</keyword>
<dbReference type="AlphaFoldDB" id="A0A4R6IZX2"/>
<evidence type="ECO:0000256" key="6">
    <source>
        <dbReference type="ARBA" id="ARBA00022840"/>
    </source>
</evidence>
<dbReference type="Pfam" id="PF22468">
    <property type="entry name" value="ACT_9"/>
    <property type="match status" value="1"/>
</dbReference>
<dbReference type="Pfam" id="PF00696">
    <property type="entry name" value="AA_kinase"/>
    <property type="match status" value="1"/>
</dbReference>
<evidence type="ECO:0000256" key="10">
    <source>
        <dbReference type="RuleBase" id="RU004249"/>
    </source>
</evidence>
<dbReference type="GO" id="GO:0005829">
    <property type="term" value="C:cytosol"/>
    <property type="evidence" value="ECO:0007669"/>
    <property type="project" value="TreeGrafter"/>
</dbReference>
<comment type="caution">
    <text evidence="13">The sequence shown here is derived from an EMBL/GenBank/DDBJ whole genome shotgun (WGS) entry which is preliminary data.</text>
</comment>
<comment type="pathway">
    <text evidence="1 10">Amino-acid biosynthesis; L-lysine biosynthesis via DAP pathway; (S)-tetrahydrodipicolinate from L-aspartate: step 1/4.</text>
</comment>
<feature type="domain" description="Aspartokinase ACT" evidence="12">
    <location>
        <begin position="378"/>
        <end position="433"/>
    </location>
</feature>
<feature type="domain" description="Aspartate/glutamate/uridylate kinase" evidence="11">
    <location>
        <begin position="2"/>
        <end position="276"/>
    </location>
</feature>
<keyword evidence="10" id="KW-0028">Amino-acid biosynthesis</keyword>
<dbReference type="PANTHER" id="PTHR21499">
    <property type="entry name" value="ASPARTATE KINASE"/>
    <property type="match status" value="1"/>
</dbReference>
<comment type="pathway">
    <text evidence="10">Amino-acid biosynthesis; L-methionine biosynthesis via de novo pathway; L-homoserine from L-aspartate: step 1/3.</text>
</comment>
<dbReference type="UniPathway" id="UPA00051">
    <property type="reaction ID" value="UER00462"/>
</dbReference>
<comment type="catalytic activity">
    <reaction evidence="7 9">
        <text>L-aspartate + ATP = 4-phospho-L-aspartate + ADP</text>
        <dbReference type="Rhea" id="RHEA:23776"/>
        <dbReference type="ChEBI" id="CHEBI:29991"/>
        <dbReference type="ChEBI" id="CHEBI:30616"/>
        <dbReference type="ChEBI" id="CHEBI:57535"/>
        <dbReference type="ChEBI" id="CHEBI:456216"/>
        <dbReference type="EC" id="2.7.2.4"/>
    </reaction>
</comment>
<dbReference type="GO" id="GO:0004072">
    <property type="term" value="F:aspartate kinase activity"/>
    <property type="evidence" value="ECO:0007669"/>
    <property type="project" value="UniProtKB-EC"/>
</dbReference>
<accession>A0A4R6IZX2</accession>
<proteinExistence type="inferred from homology"/>
<dbReference type="UniPathway" id="UPA00050">
    <property type="reaction ID" value="UER00461"/>
</dbReference>
<dbReference type="InterPro" id="IPR005260">
    <property type="entry name" value="Asp_kin_monofn"/>
</dbReference>
<feature type="binding site" evidence="8">
    <location>
        <begin position="5"/>
        <end position="8"/>
    </location>
    <ligand>
        <name>ATP</name>
        <dbReference type="ChEBI" id="CHEBI:30616"/>
    </ligand>
</feature>
<evidence type="ECO:0000256" key="8">
    <source>
        <dbReference type="PIRSR" id="PIRSR000726-1"/>
    </source>
</evidence>
<dbReference type="Gene3D" id="3.40.1160.10">
    <property type="entry name" value="Acetylglutamate kinase-like"/>
    <property type="match status" value="1"/>
</dbReference>
<evidence type="ECO:0000313" key="13">
    <source>
        <dbReference type="EMBL" id="TDO28474.1"/>
    </source>
</evidence>
<dbReference type="CDD" id="cd04912">
    <property type="entry name" value="ACT_AKiii-LysC-EC-like_1"/>
    <property type="match status" value="1"/>
</dbReference>
<dbReference type="EC" id="2.7.2.4" evidence="9"/>
<dbReference type="PROSITE" id="PS00324">
    <property type="entry name" value="ASPARTOKINASE"/>
    <property type="match status" value="1"/>
</dbReference>
<evidence type="ECO:0000256" key="3">
    <source>
        <dbReference type="ARBA" id="ARBA00022679"/>
    </source>
</evidence>
<name>A0A4R6IZX2_9BACT</name>
<feature type="binding site" evidence="8">
    <location>
        <begin position="219"/>
        <end position="220"/>
    </location>
    <ligand>
        <name>ATP</name>
        <dbReference type="ChEBI" id="CHEBI:30616"/>
    </ligand>
</feature>
<keyword evidence="14" id="KW-1185">Reference proteome</keyword>
<keyword evidence="6 8" id="KW-0067">ATP-binding</keyword>
<dbReference type="GO" id="GO:0009089">
    <property type="term" value="P:lysine biosynthetic process via diaminopimelate"/>
    <property type="evidence" value="ECO:0007669"/>
    <property type="project" value="UniProtKB-UniPathway"/>
</dbReference>
<evidence type="ECO:0000256" key="2">
    <source>
        <dbReference type="ARBA" id="ARBA00010122"/>
    </source>
</evidence>
<dbReference type="InterPro" id="IPR045865">
    <property type="entry name" value="ACT-like_dom_sf"/>
</dbReference>
<dbReference type="Gene3D" id="3.30.70.260">
    <property type="match status" value="2"/>
</dbReference>
<dbReference type="OrthoDB" id="9799110at2"/>
<gene>
    <name evidence="13" type="ORF">BC659_0540</name>
</gene>
<dbReference type="InterPro" id="IPR001341">
    <property type="entry name" value="Asp_kinase"/>
</dbReference>
<comment type="similarity">
    <text evidence="2 9">Belongs to the aspartokinase family.</text>
</comment>
<dbReference type="InterPro" id="IPR036393">
    <property type="entry name" value="AceGlu_kinase-like_sf"/>
</dbReference>
<evidence type="ECO:0000256" key="1">
    <source>
        <dbReference type="ARBA" id="ARBA00004766"/>
    </source>
</evidence>
<dbReference type="PIRSF" id="PIRSF000726">
    <property type="entry name" value="Asp_kin"/>
    <property type="match status" value="1"/>
</dbReference>
<evidence type="ECO:0000313" key="14">
    <source>
        <dbReference type="Proteomes" id="UP000295741"/>
    </source>
</evidence>
<keyword evidence="5 9" id="KW-0418">Kinase</keyword>
<dbReference type="GO" id="GO:0005524">
    <property type="term" value="F:ATP binding"/>
    <property type="evidence" value="ECO:0007669"/>
    <property type="project" value="UniProtKB-KW"/>
</dbReference>
<dbReference type="GO" id="GO:0009088">
    <property type="term" value="P:threonine biosynthetic process"/>
    <property type="evidence" value="ECO:0007669"/>
    <property type="project" value="UniProtKB-UniPathway"/>
</dbReference>
<evidence type="ECO:0000256" key="9">
    <source>
        <dbReference type="RuleBase" id="RU003448"/>
    </source>
</evidence>
<organism evidence="13 14">
    <name type="scientific">Sediminibacterium goheungense</name>
    <dbReference type="NCBI Taxonomy" id="1086393"/>
    <lineage>
        <taxon>Bacteria</taxon>
        <taxon>Pseudomonadati</taxon>
        <taxon>Bacteroidota</taxon>
        <taxon>Chitinophagia</taxon>
        <taxon>Chitinophagales</taxon>
        <taxon>Chitinophagaceae</taxon>
        <taxon>Sediminibacterium</taxon>
    </lineage>
</organism>
<dbReference type="Proteomes" id="UP000295741">
    <property type="component" value="Unassembled WGS sequence"/>
</dbReference>
<dbReference type="RefSeq" id="WP_133473015.1">
    <property type="nucleotide sequence ID" value="NZ_SNWP01000010.1"/>
</dbReference>
<dbReference type="SUPFAM" id="SSF53633">
    <property type="entry name" value="Carbamate kinase-like"/>
    <property type="match status" value="1"/>
</dbReference>
<evidence type="ECO:0000256" key="7">
    <source>
        <dbReference type="ARBA" id="ARBA00047872"/>
    </source>
</evidence>
<dbReference type="NCBIfam" id="TIGR00657">
    <property type="entry name" value="asp_kinases"/>
    <property type="match status" value="1"/>
</dbReference>
<feature type="binding site" evidence="8">
    <location>
        <position position="120"/>
    </location>
    <ligand>
        <name>substrate</name>
    </ligand>
</feature>
<dbReference type="InterPro" id="IPR018042">
    <property type="entry name" value="Aspartate_kinase_CS"/>
</dbReference>
<comment type="pathway">
    <text evidence="10">Amino-acid biosynthesis; L-threonine biosynthesis; L-threonine from L-aspartate: step 1/5.</text>
</comment>
<dbReference type="Gene3D" id="1.20.120.1320">
    <property type="entry name" value="Aspartokinase, catalytic domain"/>
    <property type="match status" value="1"/>
</dbReference>
<protein>
    <recommendedName>
        <fullName evidence="9">Aspartokinase</fullName>
        <ecNumber evidence="9">2.7.2.4</ecNumber>
    </recommendedName>
</protein>
<evidence type="ECO:0000259" key="12">
    <source>
        <dbReference type="Pfam" id="PF22468"/>
    </source>
</evidence>
<dbReference type="InterPro" id="IPR054352">
    <property type="entry name" value="ACT_Aspartokinase"/>
</dbReference>
<dbReference type="SUPFAM" id="SSF55021">
    <property type="entry name" value="ACT-like"/>
    <property type="match status" value="2"/>
</dbReference>
<dbReference type="InterPro" id="IPR001048">
    <property type="entry name" value="Asp/Glu/Uridylate_kinase"/>
</dbReference>
<evidence type="ECO:0000259" key="11">
    <source>
        <dbReference type="Pfam" id="PF00696"/>
    </source>
</evidence>
<feature type="binding site" evidence="8">
    <location>
        <position position="230"/>
    </location>
    <ligand>
        <name>ATP</name>
        <dbReference type="ChEBI" id="CHEBI:30616"/>
    </ligand>
</feature>
<evidence type="ECO:0000256" key="4">
    <source>
        <dbReference type="ARBA" id="ARBA00022741"/>
    </source>
</evidence>
<dbReference type="CDD" id="cd04243">
    <property type="entry name" value="AAK_AK-HSDH-like"/>
    <property type="match status" value="1"/>
</dbReference>
<dbReference type="EMBL" id="SNWP01000010">
    <property type="protein sequence ID" value="TDO28474.1"/>
    <property type="molecule type" value="Genomic_DNA"/>
</dbReference>
<feature type="binding site" evidence="8">
    <location>
        <position position="42"/>
    </location>
    <ligand>
        <name>substrate</name>
    </ligand>
</feature>
<dbReference type="PANTHER" id="PTHR21499:SF59">
    <property type="entry name" value="ASPARTOKINASE"/>
    <property type="match status" value="1"/>
</dbReference>
<reference evidence="13 14" key="1">
    <citation type="submission" date="2019-03" db="EMBL/GenBank/DDBJ databases">
        <title>Genomic Encyclopedia of Archaeal and Bacterial Type Strains, Phase II (KMG-II): from individual species to whole genera.</title>
        <authorList>
            <person name="Goeker M."/>
        </authorList>
    </citation>
    <scope>NUCLEOTIDE SEQUENCE [LARGE SCALE GENOMIC DNA]</scope>
    <source>
        <strain evidence="13 14">DSM 28323</strain>
    </source>
</reference>
<sequence>MKVMKFGGTSVGKPERMHQVSQLITKDAEAKIVVLSALSGTTNALVDISNSLSDGNREAAKQKIDQLEAHYRNFVLDLVKTELLRTKANAVVSEHFEFLNIILRISFSEALNKDILAQGELMSTKLFCCYLEEQGIDHMLLPALEFMTIDANEEPQLAVIKTRLNQILQQHTDKKIFITQGYICRNARGEVDNLKRGGSDYTASLVAAAINGSVCEIWTDIDGMHNNDPRIVNKTVAIEQLSFDEAAELAYFGAKILHPTCIWPAQQENVPVKLLNTMQPEAAGTVITKEAGSVGVKAVAAKDGIIAIKIKSSRMLLAYGFLRKVFEVFEKYRTSIDMITTSEVAVSVTIDTDEALTGIIKELEPFGNVEVEKGQTIVSIVGNEIAQTELVLQKLFNAIQEVPVTMVSYGGSPHNISLLVPSEYKTKTLQLLNSGLFGL</sequence>
<keyword evidence="3 9" id="KW-0808">Transferase</keyword>
<evidence type="ECO:0000256" key="5">
    <source>
        <dbReference type="ARBA" id="ARBA00022777"/>
    </source>
</evidence>
<dbReference type="UniPathway" id="UPA00034">
    <property type="reaction ID" value="UER00015"/>
</dbReference>
<dbReference type="InterPro" id="IPR042199">
    <property type="entry name" value="AsparK_Bifunc_asparK/hSer_DH"/>
</dbReference>
<dbReference type="GO" id="GO:0009090">
    <property type="term" value="P:homoserine biosynthetic process"/>
    <property type="evidence" value="ECO:0007669"/>
    <property type="project" value="TreeGrafter"/>
</dbReference>